<proteinExistence type="predicted"/>
<keyword evidence="3" id="KW-1185">Reference proteome</keyword>
<comment type="caution">
    <text evidence="2">The sequence shown here is derived from an EMBL/GenBank/DDBJ whole genome shotgun (WGS) entry which is preliminary data.</text>
</comment>
<evidence type="ECO:0000313" key="2">
    <source>
        <dbReference type="EMBL" id="TCS65873.1"/>
    </source>
</evidence>
<feature type="compositionally biased region" description="Basic and acidic residues" evidence="1">
    <location>
        <begin position="332"/>
        <end position="342"/>
    </location>
</feature>
<dbReference type="AlphaFoldDB" id="A0A4R3JKI7"/>
<dbReference type="Proteomes" id="UP000295696">
    <property type="component" value="Unassembled WGS sequence"/>
</dbReference>
<feature type="compositionally biased region" description="Basic and acidic residues" evidence="1">
    <location>
        <begin position="81"/>
        <end position="102"/>
    </location>
</feature>
<sequence length="342" mass="36547">MSVDSNELERDLERRRARLGATLEDLGDRLSPEHALQNASELANDLGTAAVSVAKRNPLALALVGAGLALALSNTGPSAGDIRRGGERLGGKGRDLGRRVRDNLPGSGGDSDSATGAPVQGRTVRATPVMDRRSPAWMADLDDTPQVSQSRVDELRDAARAKGEEISEAVALRRARLQAQAERLRARFAEGTEHLGTEARARVVEARERAYVLSRRAQDAATEGASRARSFYEEHPLIVGTLALAGGAAVGAMLQRTERENRAFGSHSDRFLSEAERVLEEESRKALDAGRAAYEEGKATLKEKTGNPSVSDVKDAVEEAGNRAAEAAKTTAKNEDLGKTTH</sequence>
<evidence type="ECO:0000313" key="3">
    <source>
        <dbReference type="Proteomes" id="UP000295696"/>
    </source>
</evidence>
<dbReference type="EMBL" id="SLZU01000003">
    <property type="protein sequence ID" value="TCS65873.1"/>
    <property type="molecule type" value="Genomic_DNA"/>
</dbReference>
<feature type="region of interest" description="Disordered" evidence="1">
    <location>
        <begin position="319"/>
        <end position="342"/>
    </location>
</feature>
<dbReference type="Pfam" id="PF12277">
    <property type="entry name" value="DUF3618"/>
    <property type="match status" value="1"/>
</dbReference>
<accession>A0A4R3JKI7</accession>
<feature type="compositionally biased region" description="Low complexity" evidence="1">
    <location>
        <begin position="322"/>
        <end position="331"/>
    </location>
</feature>
<reference evidence="2 3" key="1">
    <citation type="submission" date="2019-03" db="EMBL/GenBank/DDBJ databases">
        <title>Genomic Encyclopedia of Type Strains, Phase IV (KMG-IV): sequencing the most valuable type-strain genomes for metagenomic binning, comparative biology and taxonomic classification.</title>
        <authorList>
            <person name="Goeker M."/>
        </authorList>
    </citation>
    <scope>NUCLEOTIDE SEQUENCE [LARGE SCALE GENOMIC DNA]</scope>
    <source>
        <strain evidence="2 3">DSM 104836</strain>
    </source>
</reference>
<organism evidence="2 3">
    <name type="scientific">Primorskyibacter sedentarius</name>
    <dbReference type="NCBI Taxonomy" id="745311"/>
    <lineage>
        <taxon>Bacteria</taxon>
        <taxon>Pseudomonadati</taxon>
        <taxon>Pseudomonadota</taxon>
        <taxon>Alphaproteobacteria</taxon>
        <taxon>Rhodobacterales</taxon>
        <taxon>Roseobacteraceae</taxon>
        <taxon>Primorskyibacter</taxon>
    </lineage>
</organism>
<dbReference type="OrthoDB" id="7471221at2"/>
<feature type="region of interest" description="Disordered" evidence="1">
    <location>
        <begin position="74"/>
        <end position="123"/>
    </location>
</feature>
<gene>
    <name evidence="2" type="ORF">EDD52_103291</name>
</gene>
<name>A0A4R3JKI7_9RHOB</name>
<dbReference type="RefSeq" id="WP_132243506.1">
    <property type="nucleotide sequence ID" value="NZ_SLZU01000003.1"/>
</dbReference>
<dbReference type="InterPro" id="IPR022062">
    <property type="entry name" value="DUF3618"/>
</dbReference>
<protein>
    <submittedName>
        <fullName evidence="2">Uncharacterized protein DUF3618</fullName>
    </submittedName>
</protein>
<evidence type="ECO:0000256" key="1">
    <source>
        <dbReference type="SAM" id="MobiDB-lite"/>
    </source>
</evidence>